<dbReference type="InterPro" id="IPR036864">
    <property type="entry name" value="Zn2-C6_fun-type_DNA-bd_sf"/>
</dbReference>
<dbReference type="Gene3D" id="4.10.240.10">
    <property type="entry name" value="Zn(2)-C6 fungal-type DNA-binding domain"/>
    <property type="match status" value="1"/>
</dbReference>
<keyword evidence="2" id="KW-0479">Metal-binding</keyword>
<evidence type="ECO:0000256" key="3">
    <source>
        <dbReference type="ARBA" id="ARBA00022833"/>
    </source>
</evidence>
<dbReference type="PROSITE" id="PS00463">
    <property type="entry name" value="ZN2_CY6_FUNGAL_1"/>
    <property type="match status" value="1"/>
</dbReference>
<feature type="region of interest" description="Disordered" evidence="8">
    <location>
        <begin position="190"/>
        <end position="212"/>
    </location>
</feature>
<feature type="compositionally biased region" description="Polar residues" evidence="8">
    <location>
        <begin position="106"/>
        <end position="121"/>
    </location>
</feature>
<keyword evidence="5" id="KW-0238">DNA-binding</keyword>
<feature type="compositionally biased region" description="Polar residues" evidence="8">
    <location>
        <begin position="190"/>
        <end position="206"/>
    </location>
</feature>
<dbReference type="PANTHER" id="PTHR47782">
    <property type="entry name" value="ZN(II)2CYS6 TRANSCRIPTION FACTOR (EUROFUNG)-RELATED"/>
    <property type="match status" value="1"/>
</dbReference>
<dbReference type="InterPro" id="IPR052202">
    <property type="entry name" value="Yeast_MetPath_Reg"/>
</dbReference>
<dbReference type="SUPFAM" id="SSF57701">
    <property type="entry name" value="Zn2/Cys6 DNA-binding domain"/>
    <property type="match status" value="1"/>
</dbReference>
<dbReference type="AlphaFoldDB" id="A0A6A6ET94"/>
<evidence type="ECO:0000313" key="10">
    <source>
        <dbReference type="EMBL" id="KAF2193958.1"/>
    </source>
</evidence>
<feature type="domain" description="Zn(2)-C6 fungal-type" evidence="9">
    <location>
        <begin position="7"/>
        <end position="37"/>
    </location>
</feature>
<evidence type="ECO:0000256" key="8">
    <source>
        <dbReference type="SAM" id="MobiDB-lite"/>
    </source>
</evidence>
<keyword evidence="3" id="KW-0862">Zinc</keyword>
<dbReference type="GO" id="GO:0043565">
    <property type="term" value="F:sequence-specific DNA binding"/>
    <property type="evidence" value="ECO:0007669"/>
    <property type="project" value="TreeGrafter"/>
</dbReference>
<comment type="subcellular location">
    <subcellularLocation>
        <location evidence="1">Nucleus</location>
    </subcellularLocation>
</comment>
<organism evidence="10 11">
    <name type="scientific">Zopfia rhizophila CBS 207.26</name>
    <dbReference type="NCBI Taxonomy" id="1314779"/>
    <lineage>
        <taxon>Eukaryota</taxon>
        <taxon>Fungi</taxon>
        <taxon>Dikarya</taxon>
        <taxon>Ascomycota</taxon>
        <taxon>Pezizomycotina</taxon>
        <taxon>Dothideomycetes</taxon>
        <taxon>Dothideomycetes incertae sedis</taxon>
        <taxon>Zopfiaceae</taxon>
        <taxon>Zopfia</taxon>
    </lineage>
</organism>
<dbReference type="Proteomes" id="UP000800200">
    <property type="component" value="Unassembled WGS sequence"/>
</dbReference>
<evidence type="ECO:0000259" key="9">
    <source>
        <dbReference type="PROSITE" id="PS50048"/>
    </source>
</evidence>
<evidence type="ECO:0000256" key="1">
    <source>
        <dbReference type="ARBA" id="ARBA00004123"/>
    </source>
</evidence>
<evidence type="ECO:0000313" key="11">
    <source>
        <dbReference type="Proteomes" id="UP000800200"/>
    </source>
</evidence>
<dbReference type="InterPro" id="IPR001138">
    <property type="entry name" value="Zn2Cys6_DnaBD"/>
</dbReference>
<dbReference type="GO" id="GO:0008270">
    <property type="term" value="F:zinc ion binding"/>
    <property type="evidence" value="ECO:0007669"/>
    <property type="project" value="InterPro"/>
</dbReference>
<keyword evidence="6" id="KW-0804">Transcription</keyword>
<dbReference type="GO" id="GO:0045944">
    <property type="term" value="P:positive regulation of transcription by RNA polymerase II"/>
    <property type="evidence" value="ECO:0007669"/>
    <property type="project" value="TreeGrafter"/>
</dbReference>
<dbReference type="GO" id="GO:0000981">
    <property type="term" value="F:DNA-binding transcription factor activity, RNA polymerase II-specific"/>
    <property type="evidence" value="ECO:0007669"/>
    <property type="project" value="InterPro"/>
</dbReference>
<gene>
    <name evidence="10" type="ORF">K469DRAFT_727427</name>
</gene>
<dbReference type="PANTHER" id="PTHR47782:SF1">
    <property type="entry name" value="PYRIMIDINE PATHWAY REGULATORY PROTEIN 1"/>
    <property type="match status" value="1"/>
</dbReference>
<reference evidence="10" key="1">
    <citation type="journal article" date="2020" name="Stud. Mycol.">
        <title>101 Dothideomycetes genomes: a test case for predicting lifestyles and emergence of pathogens.</title>
        <authorList>
            <person name="Haridas S."/>
            <person name="Albert R."/>
            <person name="Binder M."/>
            <person name="Bloem J."/>
            <person name="Labutti K."/>
            <person name="Salamov A."/>
            <person name="Andreopoulos B."/>
            <person name="Baker S."/>
            <person name="Barry K."/>
            <person name="Bills G."/>
            <person name="Bluhm B."/>
            <person name="Cannon C."/>
            <person name="Castanera R."/>
            <person name="Culley D."/>
            <person name="Daum C."/>
            <person name="Ezra D."/>
            <person name="Gonzalez J."/>
            <person name="Henrissat B."/>
            <person name="Kuo A."/>
            <person name="Liang C."/>
            <person name="Lipzen A."/>
            <person name="Lutzoni F."/>
            <person name="Magnuson J."/>
            <person name="Mondo S."/>
            <person name="Nolan M."/>
            <person name="Ohm R."/>
            <person name="Pangilinan J."/>
            <person name="Park H.-J."/>
            <person name="Ramirez L."/>
            <person name="Alfaro M."/>
            <person name="Sun H."/>
            <person name="Tritt A."/>
            <person name="Yoshinaga Y."/>
            <person name="Zwiers L.-H."/>
            <person name="Turgeon B."/>
            <person name="Goodwin S."/>
            <person name="Spatafora J."/>
            <person name="Crous P."/>
            <person name="Grigoriev I."/>
        </authorList>
    </citation>
    <scope>NUCLEOTIDE SEQUENCE</scope>
    <source>
        <strain evidence="10">CBS 207.26</strain>
    </source>
</reference>
<dbReference type="EMBL" id="ML994612">
    <property type="protein sequence ID" value="KAF2193958.1"/>
    <property type="molecule type" value="Genomic_DNA"/>
</dbReference>
<proteinExistence type="predicted"/>
<keyword evidence="11" id="KW-1185">Reference proteome</keyword>
<dbReference type="CDD" id="cd00067">
    <property type="entry name" value="GAL4"/>
    <property type="match status" value="1"/>
</dbReference>
<keyword evidence="4" id="KW-0805">Transcription regulation</keyword>
<feature type="region of interest" description="Disordered" evidence="8">
    <location>
        <begin position="89"/>
        <end position="121"/>
    </location>
</feature>
<dbReference type="SMART" id="SM00066">
    <property type="entry name" value="GAL4"/>
    <property type="match status" value="1"/>
</dbReference>
<dbReference type="Pfam" id="PF00172">
    <property type="entry name" value="Zn_clus"/>
    <property type="match status" value="1"/>
</dbReference>
<dbReference type="GO" id="GO:0005634">
    <property type="term" value="C:nucleus"/>
    <property type="evidence" value="ECO:0007669"/>
    <property type="project" value="UniProtKB-SubCell"/>
</dbReference>
<dbReference type="CDD" id="cd12148">
    <property type="entry name" value="fungal_TF_MHR"/>
    <property type="match status" value="1"/>
</dbReference>
<name>A0A6A6ET94_9PEZI</name>
<evidence type="ECO:0000256" key="7">
    <source>
        <dbReference type="ARBA" id="ARBA00023242"/>
    </source>
</evidence>
<dbReference type="PROSITE" id="PS50048">
    <property type="entry name" value="ZN2_CY6_FUNGAL_2"/>
    <property type="match status" value="1"/>
</dbReference>
<evidence type="ECO:0000256" key="6">
    <source>
        <dbReference type="ARBA" id="ARBA00023163"/>
    </source>
</evidence>
<dbReference type="OrthoDB" id="25921at2759"/>
<protein>
    <recommendedName>
        <fullName evidence="9">Zn(2)-C6 fungal-type domain-containing protein</fullName>
    </recommendedName>
</protein>
<evidence type="ECO:0000256" key="5">
    <source>
        <dbReference type="ARBA" id="ARBA00023125"/>
    </source>
</evidence>
<evidence type="ECO:0000256" key="2">
    <source>
        <dbReference type="ARBA" id="ARBA00022723"/>
    </source>
</evidence>
<keyword evidence="7" id="KW-0539">Nucleus</keyword>
<accession>A0A6A6ET94</accession>
<evidence type="ECO:0000256" key="4">
    <source>
        <dbReference type="ARBA" id="ARBA00023015"/>
    </source>
</evidence>
<sequence>MKKVRIACRRCRAKRIKCDGNVLACGNCQRAGEPCVDVDGRNNALSIPRDFAGTACARIEWLEDQIRRLAPTFNLCDGPRVDFSFMDRDREHWPAPNPTNAPDAAQSPSGDPTTGLSPTAEGLQTVTSGKRTYSSIAEHQPERLFAEEARSVAIDFSMLTLNSDSRQTHYLGTSSGRLFTSLIGLSGTPNTTSHPGSVKTVRSPSLASPPPKLGPFAHAKRLKESCRHLYELLRKSLPLQEDARILLDVYFKDIHVDHPFIHPSSLMNALDGLYQCATADASATIGHNGWIDTVQPFSYNGVFEQSRSLSSTPISIFIATFHVFMAFTLAATVRTRERMYDFAPNQFYHVAMSVAQDCFSTTSIASIQAILFLAVHSLLSPAEVNIWTLTHTFDIQLPTLEDIQADTTAIKHATFAPEIPIANVVAFALHRFKLDSLISEIKLLFYHLPAQVSAYVWPADIESTQESIKQRLEKWRHKISSPSQAIPRPSEDAFLVCYRCAASRLKVYNDLYNADSLYQSWRSVQGIFSSGATMIYCLWTSTAVRHSIPYTQSMRDLRTCTNLLTVGGEWWPSVKKGKESFGRAIDALLKKLNFPSGKIGGKDYDINNSDRPWAAGSRVRPATESTSQSQMAAPFAISAESMETESRILNLAEPLYSEDVDGVYLRNVPTDIMATDWTILNPRGDHEFQNEANHNLSGTFFDADARPSGFSNPCNPT</sequence>